<dbReference type="PANTHER" id="PTHR24036">
    <property type="entry name" value="SKELETOR-RELATED"/>
    <property type="match status" value="1"/>
</dbReference>
<evidence type="ECO:0000259" key="4">
    <source>
        <dbReference type="PROSITE" id="PS50836"/>
    </source>
</evidence>
<dbReference type="InterPro" id="IPR005018">
    <property type="entry name" value="DOMON_domain"/>
</dbReference>
<evidence type="ECO:0000256" key="2">
    <source>
        <dbReference type="SAM" id="MobiDB-lite"/>
    </source>
</evidence>
<evidence type="ECO:0000313" key="7">
    <source>
        <dbReference type="Proteomes" id="UP001431783"/>
    </source>
</evidence>
<dbReference type="InterPro" id="IPR019545">
    <property type="entry name" value="DM13_domain"/>
</dbReference>
<dbReference type="EMBL" id="JARQZJ010000123">
    <property type="protein sequence ID" value="KAK9889864.1"/>
    <property type="molecule type" value="Genomic_DNA"/>
</dbReference>
<comment type="caution">
    <text evidence="6">The sequence shown here is derived from an EMBL/GenBank/DDBJ whole genome shotgun (WGS) entry which is preliminary data.</text>
</comment>
<evidence type="ECO:0000259" key="5">
    <source>
        <dbReference type="PROSITE" id="PS51549"/>
    </source>
</evidence>
<dbReference type="InterPro" id="IPR057443">
    <property type="entry name" value="At5g54830-like"/>
</dbReference>
<dbReference type="Pfam" id="PF25489">
    <property type="entry name" value="At5g54830"/>
    <property type="match status" value="1"/>
</dbReference>
<dbReference type="PROSITE" id="PS51549">
    <property type="entry name" value="DM13"/>
    <property type="match status" value="2"/>
</dbReference>
<feature type="region of interest" description="Disordered" evidence="2">
    <location>
        <begin position="1337"/>
        <end position="1386"/>
    </location>
</feature>
<evidence type="ECO:0008006" key="8">
    <source>
        <dbReference type="Google" id="ProtNLM"/>
    </source>
</evidence>
<organism evidence="6 7">
    <name type="scientific">Henosepilachna vigintioctopunctata</name>
    <dbReference type="NCBI Taxonomy" id="420089"/>
    <lineage>
        <taxon>Eukaryota</taxon>
        <taxon>Metazoa</taxon>
        <taxon>Ecdysozoa</taxon>
        <taxon>Arthropoda</taxon>
        <taxon>Hexapoda</taxon>
        <taxon>Insecta</taxon>
        <taxon>Pterygota</taxon>
        <taxon>Neoptera</taxon>
        <taxon>Endopterygota</taxon>
        <taxon>Coleoptera</taxon>
        <taxon>Polyphaga</taxon>
        <taxon>Cucujiformia</taxon>
        <taxon>Coccinelloidea</taxon>
        <taxon>Coccinellidae</taxon>
        <taxon>Epilachninae</taxon>
        <taxon>Epilachnini</taxon>
        <taxon>Henosepilachna</taxon>
    </lineage>
</organism>
<dbReference type="PROSITE" id="PS50836">
    <property type="entry name" value="DOMON"/>
    <property type="match status" value="1"/>
</dbReference>
<feature type="compositionally biased region" description="Polar residues" evidence="2">
    <location>
        <begin position="451"/>
        <end position="462"/>
    </location>
</feature>
<keyword evidence="7" id="KW-1185">Reference proteome</keyword>
<dbReference type="Pfam" id="PF10517">
    <property type="entry name" value="DM13"/>
    <property type="match status" value="2"/>
</dbReference>
<feature type="domain" description="DM13" evidence="5">
    <location>
        <begin position="144"/>
        <end position="250"/>
    </location>
</feature>
<name>A0AAW1V3M6_9CUCU</name>
<dbReference type="InterPro" id="IPR045266">
    <property type="entry name" value="DOH_DOMON"/>
</dbReference>
<feature type="signal peptide" evidence="3">
    <location>
        <begin position="1"/>
        <end position="23"/>
    </location>
</feature>
<dbReference type="SMART" id="SM00686">
    <property type="entry name" value="DM13"/>
    <property type="match status" value="2"/>
</dbReference>
<dbReference type="SMART" id="SM00664">
    <property type="entry name" value="DoH"/>
    <property type="match status" value="1"/>
</dbReference>
<feature type="domain" description="DM13" evidence="5">
    <location>
        <begin position="28"/>
        <end position="135"/>
    </location>
</feature>
<accession>A0AAW1V3M6</accession>
<feature type="region of interest" description="Disordered" evidence="2">
    <location>
        <begin position="881"/>
        <end position="936"/>
    </location>
</feature>
<sequence>MAAGIRPMLAIVFLGVLLGGTHAAQYFGKLIGKLSELHHGVSGEVYAVDSRTLYIKDFTYDGQGPAAYFYAGNARTPGSSGFRLRDENGSGDVIRKYRKEGVTITLPEGKTLNNIKIFYVWCEEYAVNFGDVKIPRNFDYPRPVKLDRLQGVHGISSDSIVIVDAQTLLIPNLSYDGEAPDAKFWAGRGPKPSPQGIRIPDENGKELPLRRINKRTVVITLPGDLTVFDIGHFGIWCEAFTVDFGHVQIPQNPNVPPSLKMLGVSPQSKLNCEVLHDSSAFEVRWALAGDSIVMQLVAKIAKGYYMSFGLSGDDRSSVMIGGDVAVAGIYKDSSLGYAVDYYLRDKSQCSGKTGSCPDTRFRENTNDIKLLNAATVNGYVIVTYQRPLLAQDEFDKTIYTNQTIPIIWAIGPLNERGEVSFHTAYLKKDQFIHFGRPSQWNCPAPEVEQPSMKSTSTDGSVQEETTPLSSRSRTSERRRGPNQNRGNEGTEAETSESERIPSRTRQQIGRRGSTRISTKVNAEEFEMETVKPVPSPAPVSKRNAWTIPPIQCYEPEDGVFYAQMGPTGGKRGYPAITGHVGWGISWYINGLLIPEINVVRGKTYTFVIEGGLDPDVPAKYHPFYITDDPVGGYEYRNSEERKNIKIFAGVRQDKDGNVYPTGTGRLCHWTQKGDIEADDFASFGAYQRSLELKCDQGEPGVIQWTPNLDTPDTVYYQCYTHRYLGWKINVLDSCDEQSEGSETVQVSVASPNAMNIKNKELEQTSFPGVDSMVKPYPISSEDLEDKVAYKISAIEDAVVAFPGKQSKMITNESPYISPQHSHYNPTTYIISNMPNYNHQTPFYIRNPFYEAIPIQDTFFKPQLNNFRPSPLIHTGLEQISNSASSTSVSSTESTTSYTTPSTTISTTTLSPITTSNITTTSGPKEHTTVTPSATTPVTSIINPSTKFYKNQHHPPMRTNFIKIPITTNNKKKPIRHTAALVRPSSHHNIKKPHLSIMHPASFHHPVKATFHTISNKPSLRVRPTIGHPYPNSPLRIMKQQPNVYLTKKPNSIIILTPQVQLVTKSPHALNSSLTVAKENRSSHDSTNFVSLKKTELNTSQDRHVTSGEQNALEIIYTAKPASIQPHQDSGFQPENIKIEKGFTPILERSDLLISKDDVGIQSSDNSILYKQPSFLKPAASLKKYEKYWKQSNPDYFKIKVKIGRNLWEKSEDPVAEASNKQIYYLPPDNQKKAPVSSVSQPSHIDIIPEESDLDTDVAPDVVVTYDGKKVSGASLTAKLADTTRLLEAKSLKTSEFIRTRPQSVPFKGELPPLESLITGRKPEFNIRASLNRNLDVPFPPDSNLHPNGQTSTKLSPFRTHSNTYTQSFRLRKKRSPHHTIEHTADQIKQETKSSCLSIKPPSFSLIVILLPVLLLLYGHQF</sequence>
<feature type="compositionally biased region" description="Low complexity" evidence="2">
    <location>
        <begin position="881"/>
        <end position="921"/>
    </location>
</feature>
<dbReference type="InterPro" id="IPR052126">
    <property type="entry name" value="Spindle_Org/Thrombomodulin"/>
</dbReference>
<feature type="compositionally biased region" description="Polar residues" evidence="2">
    <location>
        <begin position="1344"/>
        <end position="1368"/>
    </location>
</feature>
<dbReference type="PANTHER" id="PTHR24036:SF13">
    <property type="entry name" value="PROTEIN SKELETOR, ISOFORMS D_E"/>
    <property type="match status" value="1"/>
</dbReference>
<feature type="chain" id="PRO_5043497814" description="Protein Skeletor" evidence="3">
    <location>
        <begin position="24"/>
        <end position="1421"/>
    </location>
</feature>
<feature type="domain" description="DOMON" evidence="4">
    <location>
        <begin position="279"/>
        <end position="411"/>
    </location>
</feature>
<evidence type="ECO:0000256" key="3">
    <source>
        <dbReference type="SAM" id="SignalP"/>
    </source>
</evidence>
<evidence type="ECO:0000256" key="1">
    <source>
        <dbReference type="ARBA" id="ARBA00022737"/>
    </source>
</evidence>
<keyword evidence="3" id="KW-0732">Signal</keyword>
<reference evidence="6 7" key="1">
    <citation type="submission" date="2023-03" db="EMBL/GenBank/DDBJ databases">
        <title>Genome insight into feeding habits of ladybird beetles.</title>
        <authorList>
            <person name="Li H.-S."/>
            <person name="Huang Y.-H."/>
            <person name="Pang H."/>
        </authorList>
    </citation>
    <scope>NUCLEOTIDE SEQUENCE [LARGE SCALE GENOMIC DNA]</scope>
    <source>
        <strain evidence="6">SYSU_2023b</strain>
        <tissue evidence="6">Whole body</tissue>
    </source>
</reference>
<evidence type="ECO:0000313" key="6">
    <source>
        <dbReference type="EMBL" id="KAK9889864.1"/>
    </source>
</evidence>
<proteinExistence type="predicted"/>
<dbReference type="Proteomes" id="UP001431783">
    <property type="component" value="Unassembled WGS sequence"/>
</dbReference>
<dbReference type="CDD" id="cd09631">
    <property type="entry name" value="DOMON_DOH"/>
    <property type="match status" value="1"/>
</dbReference>
<gene>
    <name evidence="6" type="ORF">WA026_007230</name>
</gene>
<keyword evidence="1" id="KW-0677">Repeat</keyword>
<feature type="compositionally biased region" description="Low complexity" evidence="2">
    <location>
        <begin position="463"/>
        <end position="472"/>
    </location>
</feature>
<protein>
    <recommendedName>
        <fullName evidence="8">Protein Skeletor</fullName>
    </recommendedName>
</protein>
<dbReference type="Pfam" id="PF03351">
    <property type="entry name" value="DOMON"/>
    <property type="match status" value="1"/>
</dbReference>
<feature type="region of interest" description="Disordered" evidence="2">
    <location>
        <begin position="442"/>
        <end position="517"/>
    </location>
</feature>